<reference evidence="2" key="1">
    <citation type="submission" date="2019-02" db="EMBL/GenBank/DDBJ databases">
        <title>Complete Genome Sequence of vanD5-typed vancomycin-resistant Enterococcus faecium in Sapporo, Japan.</title>
        <authorList>
            <person name="Sato T."/>
            <person name="Wada T."/>
            <person name="Shinagawa M."/>
            <person name="Fukushima Y."/>
            <person name="Nakajima C."/>
            <person name="Suzuki Y."/>
            <person name="Takahashi S."/>
            <person name="Yokota S."/>
        </authorList>
    </citation>
    <scope>NUCLEOTIDE SEQUENCE</scope>
    <source>
        <strain evidence="2">SMVRE20</strain>
    </source>
</reference>
<keyword evidence="1" id="KW-0472">Membrane</keyword>
<evidence type="ECO:0000313" key="2">
    <source>
        <dbReference type="EMBL" id="BBI38112.1"/>
    </source>
</evidence>
<keyword evidence="2" id="KW-0418">Kinase</keyword>
<feature type="transmembrane region" description="Helical" evidence="1">
    <location>
        <begin position="151"/>
        <end position="170"/>
    </location>
</feature>
<evidence type="ECO:0000256" key="1">
    <source>
        <dbReference type="SAM" id="Phobius"/>
    </source>
</evidence>
<dbReference type="EMBL" id="AP019408">
    <property type="protein sequence ID" value="BBI38112.1"/>
    <property type="molecule type" value="Genomic_DNA"/>
</dbReference>
<dbReference type="AlphaFoldDB" id="A0A455TSN1"/>
<feature type="transmembrane region" description="Helical" evidence="1">
    <location>
        <begin position="74"/>
        <end position="92"/>
    </location>
</feature>
<keyword evidence="2" id="KW-0808">Transferase</keyword>
<protein>
    <submittedName>
        <fullName evidence="2">Histidine kinase</fullName>
    </submittedName>
</protein>
<feature type="transmembrane region" description="Helical" evidence="1">
    <location>
        <begin position="112"/>
        <end position="130"/>
    </location>
</feature>
<keyword evidence="1" id="KW-0812">Transmembrane</keyword>
<sequence length="202" mass="23080">MFLWSIALQYLIYTICILLIDHHIRYKYLFAGVILISCILIGWVYSILGIFTALIAIGMLMLTFFFFSTSRQQLVYALPFGLLTSLLGDHLTSIGDFFVLKSSVIEPGDSLQYFHIVLSAFLSALLAFCLKKSLETWFHTVDRRMIGTIGTLILFTYYIIPVVLVNFNILKNISKFLQNVVVLDLIEHCKPVICFQIYSLAL</sequence>
<dbReference type="GO" id="GO:0016301">
    <property type="term" value="F:kinase activity"/>
    <property type="evidence" value="ECO:0007669"/>
    <property type="project" value="UniProtKB-KW"/>
</dbReference>
<gene>
    <name evidence="2" type="primary">agrC_2</name>
    <name evidence="2" type="ORF">SMVRE20_00411</name>
</gene>
<feature type="transmembrane region" description="Helical" evidence="1">
    <location>
        <begin position="28"/>
        <end position="44"/>
    </location>
</feature>
<proteinExistence type="predicted"/>
<feature type="transmembrane region" description="Helical" evidence="1">
    <location>
        <begin position="6"/>
        <end position="21"/>
    </location>
</feature>
<feature type="transmembrane region" description="Helical" evidence="1">
    <location>
        <begin position="50"/>
        <end position="67"/>
    </location>
</feature>
<name>A0A455TSN1_ENTFC</name>
<accession>A0A455TSN1</accession>
<keyword evidence="1" id="KW-1133">Transmembrane helix</keyword>
<organism evidence="2">
    <name type="scientific">Enterococcus faecium</name>
    <name type="common">Streptococcus faecium</name>
    <dbReference type="NCBI Taxonomy" id="1352"/>
    <lineage>
        <taxon>Bacteria</taxon>
        <taxon>Bacillati</taxon>
        <taxon>Bacillota</taxon>
        <taxon>Bacilli</taxon>
        <taxon>Lactobacillales</taxon>
        <taxon>Enterococcaceae</taxon>
        <taxon>Enterococcus</taxon>
    </lineage>
</organism>